<evidence type="ECO:0008006" key="3">
    <source>
        <dbReference type="Google" id="ProtNLM"/>
    </source>
</evidence>
<keyword evidence="2" id="KW-1185">Reference proteome</keyword>
<name>A0A3G6IWV4_9CORY</name>
<gene>
    <name evidence="1" type="ORF">CPPEL_01435</name>
</gene>
<dbReference type="OrthoDB" id="3268863at2"/>
<dbReference type="Pfam" id="PF11662">
    <property type="entry name" value="DUF3263"/>
    <property type="match status" value="1"/>
</dbReference>
<evidence type="ECO:0000313" key="1">
    <source>
        <dbReference type="EMBL" id="AZA08434.1"/>
    </source>
</evidence>
<organism evidence="1 2">
    <name type="scientific">Corynebacterium pseudopelargi</name>
    <dbReference type="NCBI Taxonomy" id="2080757"/>
    <lineage>
        <taxon>Bacteria</taxon>
        <taxon>Bacillati</taxon>
        <taxon>Actinomycetota</taxon>
        <taxon>Actinomycetes</taxon>
        <taxon>Mycobacteriales</taxon>
        <taxon>Corynebacteriaceae</taxon>
        <taxon>Corynebacterium</taxon>
    </lineage>
</organism>
<accession>A0A3G6IWV4</accession>
<dbReference type="KEGG" id="cpso:CPPEL_01435"/>
<dbReference type="EMBL" id="CP033898">
    <property type="protein sequence ID" value="AZA08434.1"/>
    <property type="molecule type" value="Genomic_DNA"/>
</dbReference>
<sequence>MPYSVGMSDAELIQHQLALLEFEAQAPRSAGAKEDAIVATFGISPIRYYQQLNVAIDQPAVMQRFPSLSARLRRIRDTRANARMNKRD</sequence>
<dbReference type="AlphaFoldDB" id="A0A3G6IWV4"/>
<protein>
    <recommendedName>
        <fullName evidence="3">DUF3263 domain-containing protein</fullName>
    </recommendedName>
</protein>
<dbReference type="Proteomes" id="UP000271426">
    <property type="component" value="Chromosome"/>
</dbReference>
<dbReference type="RefSeq" id="WP_123959458.1">
    <property type="nucleotide sequence ID" value="NZ_CP033898.1"/>
</dbReference>
<dbReference type="InterPro" id="IPR021678">
    <property type="entry name" value="DUF3263"/>
</dbReference>
<proteinExistence type="predicted"/>
<evidence type="ECO:0000313" key="2">
    <source>
        <dbReference type="Proteomes" id="UP000271426"/>
    </source>
</evidence>
<reference evidence="1 2" key="1">
    <citation type="submission" date="2018-11" db="EMBL/GenBank/DDBJ databases">
        <authorList>
            <person name="Kleinhagauer T."/>
            <person name="Glaeser S.P."/>
            <person name="Spergser J."/>
            <person name="Ruckert C."/>
            <person name="Kaempfer P."/>
            <person name="Busse H.-J."/>
        </authorList>
    </citation>
    <scope>NUCLEOTIDE SEQUENCE [LARGE SCALE GENOMIC DNA]</scope>
    <source>
        <strain evidence="1 2">812CH</strain>
    </source>
</reference>